<keyword evidence="1" id="KW-0812">Transmembrane</keyword>
<organism evidence="2 3">
    <name type="scientific">Pristionchus mayeri</name>
    <dbReference type="NCBI Taxonomy" id="1317129"/>
    <lineage>
        <taxon>Eukaryota</taxon>
        <taxon>Metazoa</taxon>
        <taxon>Ecdysozoa</taxon>
        <taxon>Nematoda</taxon>
        <taxon>Chromadorea</taxon>
        <taxon>Rhabditida</taxon>
        <taxon>Rhabditina</taxon>
        <taxon>Diplogasteromorpha</taxon>
        <taxon>Diplogasteroidea</taxon>
        <taxon>Neodiplogasteridae</taxon>
        <taxon>Pristionchus</taxon>
    </lineage>
</organism>
<keyword evidence="3" id="KW-1185">Reference proteome</keyword>
<comment type="caution">
    <text evidence="2">The sequence shown here is derived from an EMBL/GenBank/DDBJ whole genome shotgun (WGS) entry which is preliminary data.</text>
</comment>
<evidence type="ECO:0008006" key="4">
    <source>
        <dbReference type="Google" id="ProtNLM"/>
    </source>
</evidence>
<evidence type="ECO:0000313" key="2">
    <source>
        <dbReference type="EMBL" id="GMR44592.1"/>
    </source>
</evidence>
<feature type="transmembrane region" description="Helical" evidence="1">
    <location>
        <begin position="109"/>
        <end position="128"/>
    </location>
</feature>
<sequence length="150" mass="17302">LRQHYIFQVYSDFAMTSWTANIMFIWEIIPASCLLQYLAIYKYEKVGNLFSISFTLSFYQNYRSFLKFNAPPALQSCFSEIIKRIHDLDDTDKFIAYGVLLLPSPQSTLTPLLLLSFPALSLIVSMTTGMEMDKGSMIIFFFLYALPTVQ</sequence>
<reference evidence="3" key="1">
    <citation type="submission" date="2022-10" db="EMBL/GenBank/DDBJ databases">
        <title>Genome assembly of Pristionchus species.</title>
        <authorList>
            <person name="Yoshida K."/>
            <person name="Sommer R.J."/>
        </authorList>
    </citation>
    <scope>NUCLEOTIDE SEQUENCE [LARGE SCALE GENOMIC DNA]</scope>
    <source>
        <strain evidence="3">RS5460</strain>
    </source>
</reference>
<dbReference type="EMBL" id="BTRK01000004">
    <property type="protein sequence ID" value="GMR44592.1"/>
    <property type="molecule type" value="Genomic_DNA"/>
</dbReference>
<protein>
    <recommendedName>
        <fullName evidence="4">G protein-coupled receptor</fullName>
    </recommendedName>
</protein>
<proteinExistence type="predicted"/>
<evidence type="ECO:0000256" key="1">
    <source>
        <dbReference type="SAM" id="Phobius"/>
    </source>
</evidence>
<dbReference type="Proteomes" id="UP001328107">
    <property type="component" value="Unassembled WGS sequence"/>
</dbReference>
<name>A0AAN5HX71_9BILA</name>
<gene>
    <name evidence="2" type="ORF">PMAYCL1PPCAC_14787</name>
</gene>
<evidence type="ECO:0000313" key="3">
    <source>
        <dbReference type="Proteomes" id="UP001328107"/>
    </source>
</evidence>
<feature type="non-terminal residue" evidence="2">
    <location>
        <position position="150"/>
    </location>
</feature>
<feature type="transmembrane region" description="Helical" evidence="1">
    <location>
        <begin position="20"/>
        <end position="39"/>
    </location>
</feature>
<keyword evidence="1" id="KW-0472">Membrane</keyword>
<dbReference type="AlphaFoldDB" id="A0AAN5HX71"/>
<feature type="non-terminal residue" evidence="2">
    <location>
        <position position="1"/>
    </location>
</feature>
<accession>A0AAN5HX71</accession>
<keyword evidence="1" id="KW-1133">Transmembrane helix</keyword>